<evidence type="ECO:0000259" key="1">
    <source>
        <dbReference type="Pfam" id="PF02602"/>
    </source>
</evidence>
<dbReference type="HOGENOM" id="CLU_051874_0_1_1"/>
<dbReference type="GO" id="GO:0005829">
    <property type="term" value="C:cytosol"/>
    <property type="evidence" value="ECO:0007669"/>
    <property type="project" value="TreeGrafter"/>
</dbReference>
<accession>A0A0C3GDY7</accession>
<reference evidence="3" key="2">
    <citation type="submission" date="2015-01" db="EMBL/GenBank/DDBJ databases">
        <title>Evolutionary Origins and Diversification of the Mycorrhizal Mutualists.</title>
        <authorList>
            <consortium name="DOE Joint Genome Institute"/>
            <consortium name="Mycorrhizal Genomics Consortium"/>
            <person name="Kohler A."/>
            <person name="Kuo A."/>
            <person name="Nagy L.G."/>
            <person name="Floudas D."/>
            <person name="Copeland A."/>
            <person name="Barry K.W."/>
            <person name="Cichocki N."/>
            <person name="Veneault-Fourrey C."/>
            <person name="LaButti K."/>
            <person name="Lindquist E.A."/>
            <person name="Lipzen A."/>
            <person name="Lundell T."/>
            <person name="Morin E."/>
            <person name="Murat C."/>
            <person name="Riley R."/>
            <person name="Ohm R."/>
            <person name="Sun H."/>
            <person name="Tunlid A."/>
            <person name="Henrissat B."/>
            <person name="Grigoriev I.V."/>
            <person name="Hibbett D.S."/>
            <person name="Martin F."/>
        </authorList>
    </citation>
    <scope>NUCLEOTIDE SEQUENCE [LARGE SCALE GENOMIC DNA]</scope>
    <source>
        <strain evidence="3">F 1598</strain>
    </source>
</reference>
<evidence type="ECO:0000313" key="3">
    <source>
        <dbReference type="Proteomes" id="UP000054166"/>
    </source>
</evidence>
<dbReference type="PANTHER" id="PTHR12390:SF0">
    <property type="entry name" value="UROPORPHYRINOGEN-III SYNTHASE"/>
    <property type="match status" value="1"/>
</dbReference>
<dbReference type="UniPathway" id="UPA00251">
    <property type="reaction ID" value="UER00320"/>
</dbReference>
<dbReference type="EMBL" id="KN832974">
    <property type="protein sequence ID" value="KIM89909.1"/>
    <property type="molecule type" value="Genomic_DNA"/>
</dbReference>
<dbReference type="InterPro" id="IPR036108">
    <property type="entry name" value="4pyrrol_syn_uPrphyn_synt_sf"/>
</dbReference>
<dbReference type="Gene3D" id="3.40.50.10090">
    <property type="match status" value="2"/>
</dbReference>
<dbReference type="SUPFAM" id="SSF69618">
    <property type="entry name" value="HemD-like"/>
    <property type="match status" value="1"/>
</dbReference>
<dbReference type="PANTHER" id="PTHR12390">
    <property type="entry name" value="UROPORPHYRINOGEN III SYNTHASE"/>
    <property type="match status" value="1"/>
</dbReference>
<dbReference type="InParanoid" id="A0A0C3GDY7"/>
<dbReference type="CDD" id="cd06578">
    <property type="entry name" value="HemD"/>
    <property type="match status" value="1"/>
</dbReference>
<dbReference type="InterPro" id="IPR039793">
    <property type="entry name" value="UROS/Hem4"/>
</dbReference>
<dbReference type="GO" id="GO:0004852">
    <property type="term" value="F:uroporphyrinogen-III synthase activity"/>
    <property type="evidence" value="ECO:0007669"/>
    <property type="project" value="InterPro"/>
</dbReference>
<protein>
    <recommendedName>
        <fullName evidence="1">Tetrapyrrole biosynthesis uroporphyrinogen III synthase domain-containing protein</fullName>
    </recommendedName>
</protein>
<dbReference type="OrthoDB" id="5595751at2759"/>
<organism evidence="2 3">
    <name type="scientific">Piloderma croceum (strain F 1598)</name>
    <dbReference type="NCBI Taxonomy" id="765440"/>
    <lineage>
        <taxon>Eukaryota</taxon>
        <taxon>Fungi</taxon>
        <taxon>Dikarya</taxon>
        <taxon>Basidiomycota</taxon>
        <taxon>Agaricomycotina</taxon>
        <taxon>Agaricomycetes</taxon>
        <taxon>Agaricomycetidae</taxon>
        <taxon>Atheliales</taxon>
        <taxon>Atheliaceae</taxon>
        <taxon>Piloderma</taxon>
    </lineage>
</organism>
<dbReference type="Pfam" id="PF02602">
    <property type="entry name" value="HEM4"/>
    <property type="match status" value="1"/>
</dbReference>
<dbReference type="GO" id="GO:0006782">
    <property type="term" value="P:protoporphyrinogen IX biosynthetic process"/>
    <property type="evidence" value="ECO:0007669"/>
    <property type="project" value="UniProtKB-UniPathway"/>
</dbReference>
<feature type="domain" description="Tetrapyrrole biosynthesis uroporphyrinogen III synthase" evidence="1">
    <location>
        <begin position="17"/>
        <end position="277"/>
    </location>
</feature>
<dbReference type="STRING" id="765440.A0A0C3GDY7"/>
<proteinExistence type="predicted"/>
<dbReference type="GO" id="GO:0006780">
    <property type="term" value="P:uroporphyrinogen III biosynthetic process"/>
    <property type="evidence" value="ECO:0007669"/>
    <property type="project" value="InterPro"/>
</dbReference>
<gene>
    <name evidence="2" type="ORF">PILCRDRAFT_60252</name>
</gene>
<reference evidence="2 3" key="1">
    <citation type="submission" date="2014-04" db="EMBL/GenBank/DDBJ databases">
        <authorList>
            <consortium name="DOE Joint Genome Institute"/>
            <person name="Kuo A."/>
            <person name="Tarkka M."/>
            <person name="Buscot F."/>
            <person name="Kohler A."/>
            <person name="Nagy L.G."/>
            <person name="Floudas D."/>
            <person name="Copeland A."/>
            <person name="Barry K.W."/>
            <person name="Cichocki N."/>
            <person name="Veneault-Fourrey C."/>
            <person name="LaButti K."/>
            <person name="Lindquist E.A."/>
            <person name="Lipzen A."/>
            <person name="Lundell T."/>
            <person name="Morin E."/>
            <person name="Murat C."/>
            <person name="Sun H."/>
            <person name="Tunlid A."/>
            <person name="Henrissat B."/>
            <person name="Grigoriev I.V."/>
            <person name="Hibbett D.S."/>
            <person name="Martin F."/>
            <person name="Nordberg H.P."/>
            <person name="Cantor M.N."/>
            <person name="Hua S.X."/>
        </authorList>
    </citation>
    <scope>NUCLEOTIDE SEQUENCE [LARGE SCALE GENOMIC DNA]</scope>
    <source>
        <strain evidence="2 3">F 1598</strain>
    </source>
</reference>
<dbReference type="InterPro" id="IPR003754">
    <property type="entry name" value="4pyrrol_synth_uPrphyn_synth"/>
</dbReference>
<keyword evidence="3" id="KW-1185">Reference proteome</keyword>
<dbReference type="Proteomes" id="UP000054166">
    <property type="component" value="Unassembled WGS sequence"/>
</dbReference>
<evidence type="ECO:0000313" key="2">
    <source>
        <dbReference type="EMBL" id="KIM89909.1"/>
    </source>
</evidence>
<name>A0A0C3GDY7_PILCF</name>
<dbReference type="AlphaFoldDB" id="A0A0C3GDY7"/>
<dbReference type="FunCoup" id="A0A0C3GDY7">
    <property type="interactions" value="283"/>
</dbReference>
<sequence>MTNVLLLRSPSQETPDPYEESFKNLGYKPSFVPVLETVFTNFEVFKRTVVLGSKTQDFTGVIITSARACEAWGHVMKDLMQVPLDNAANWSFIPFYVVGEATAKALAAVSEFCGPGPCTPNDIRGGSQTGTSERLAQFILNDLPEREGNKLLYLTGDKNRDTLPKILAERCVALESLQVYETRSSSTFVKNLESVFKSTPAESGHWWIVFFAPSAAEFATPLLRQYFDLPTLEPPKGVSTTIVNLAAIGPTTFAFLGDNLKLRVAVCSPKPTPEALAAAVKAFETRD</sequence>